<dbReference type="InterPro" id="IPR006073">
    <property type="entry name" value="GTP-bd"/>
</dbReference>
<feature type="compositionally biased region" description="Basic and acidic residues" evidence="8">
    <location>
        <begin position="521"/>
        <end position="530"/>
    </location>
</feature>
<feature type="compositionally biased region" description="Basic residues" evidence="8">
    <location>
        <begin position="545"/>
        <end position="555"/>
    </location>
</feature>
<evidence type="ECO:0000313" key="10">
    <source>
        <dbReference type="EMBL" id="KAG7171454.1"/>
    </source>
</evidence>
<dbReference type="EMBL" id="JAHLQT010012106">
    <property type="protein sequence ID" value="KAG7171454.1"/>
    <property type="molecule type" value="Genomic_DNA"/>
</dbReference>
<dbReference type="Pfam" id="PF08701">
    <property type="entry name" value="GN3L_Grn1"/>
    <property type="match status" value="1"/>
</dbReference>
<sequence length="595" mass="67345">MVAKKRKTKRLTLKLKYKVQKKVRDHHKKLKKEKRKHPEKFRKRTKDPGVPKTLPFYDQVIKEAEEAKAAQERRREEDKLKRRELRAQAIAKKRDIGNINELIRTAEERGVKFEADQAVTANTHGNLSDRSAKAYYKEFKKVVEAADVVLEVLDARDPLGTRVPQMESTVTGQSGKKLVLLLNKADLVPRENLEKWLQYLRREYPTIAFKSSTQLQGSRLAQSSAKIMKSSEELVQSSKCLGADVLMQLLKNYCRNKDIKTAISVGVVGLPNVGKSSVINSLKRSKSCGVGSTPGFTKTMQPVQLDSKIQLLDCPGIILPGGDTSDASAALRNAVKIEQLDDPIKPVEAILARANKNQLMIYYQIPDFQTVDQFLALLAKRLGKLKKKGIPDRAMAARKVLQDWNTGHIKFYTQPPEVPDTKVGTTLITELSKEFDIDSLLSEEGSMLKALPTYRPSQTMVVDSLGPVMEVNDQEELEEESEEEEEKMEEEEEGIVEGGLTLPKDVCINMDDGSGSSKPADSTEKKKRWETPLQEFDPQTMSMKKFQKKMQKKTRKESQRNVKRTDDLTSAFQKFSGLKDNNDDDDYDFAAYFDK</sequence>
<evidence type="ECO:0000256" key="7">
    <source>
        <dbReference type="SAM" id="Coils"/>
    </source>
</evidence>
<feature type="coiled-coil region" evidence="7">
    <location>
        <begin position="57"/>
        <end position="88"/>
    </location>
</feature>
<feature type="region of interest" description="Disordered" evidence="8">
    <location>
        <begin position="508"/>
        <end position="568"/>
    </location>
</feature>
<dbReference type="InterPro" id="IPR014813">
    <property type="entry name" value="Gnl3_N_dom"/>
</dbReference>
<dbReference type="PROSITE" id="PS51721">
    <property type="entry name" value="G_CP"/>
    <property type="match status" value="1"/>
</dbReference>
<feature type="compositionally biased region" description="Basic residues" evidence="8">
    <location>
        <begin position="21"/>
        <end position="45"/>
    </location>
</feature>
<dbReference type="GO" id="GO:0005525">
    <property type="term" value="F:GTP binding"/>
    <property type="evidence" value="ECO:0007669"/>
    <property type="project" value="UniProtKB-KW"/>
</dbReference>
<evidence type="ECO:0000256" key="4">
    <source>
        <dbReference type="ARBA" id="ARBA00023134"/>
    </source>
</evidence>
<gene>
    <name evidence="10" type="primary">nst-1-L</name>
    <name evidence="10" type="ORF">Hamer_G018570</name>
</gene>
<comment type="subcellular location">
    <subcellularLocation>
        <location evidence="1">Nucleus</location>
    </subcellularLocation>
</comment>
<evidence type="ECO:0000256" key="2">
    <source>
        <dbReference type="ARBA" id="ARBA00022741"/>
    </source>
</evidence>
<evidence type="ECO:0000256" key="5">
    <source>
        <dbReference type="ARBA" id="ARBA00023242"/>
    </source>
</evidence>
<dbReference type="PANTHER" id="PTHR11089">
    <property type="entry name" value="GTP-BINDING PROTEIN-RELATED"/>
    <property type="match status" value="1"/>
</dbReference>
<dbReference type="InterPro" id="IPR050755">
    <property type="entry name" value="TRAFAC_YlqF/YawG_RiboMat"/>
</dbReference>
<accession>A0A8J5N1G2</accession>
<dbReference type="GO" id="GO:0005730">
    <property type="term" value="C:nucleolus"/>
    <property type="evidence" value="ECO:0007669"/>
    <property type="project" value="TreeGrafter"/>
</dbReference>
<dbReference type="Proteomes" id="UP000747542">
    <property type="component" value="Unassembled WGS sequence"/>
</dbReference>
<comment type="caution">
    <text evidence="10">The sequence shown here is derived from an EMBL/GenBank/DDBJ whole genome shotgun (WGS) entry which is preliminary data.</text>
</comment>
<keyword evidence="5" id="KW-0539">Nucleus</keyword>
<name>A0A8J5N1G2_HOMAM</name>
<dbReference type="AlphaFoldDB" id="A0A8J5N1G2"/>
<keyword evidence="3 7" id="KW-0175">Coiled coil</keyword>
<dbReference type="FunFam" id="3.40.50.300:FF:000493">
    <property type="entry name" value="Guanine nucleotide-binding protein-like 3-like protein"/>
    <property type="match status" value="1"/>
</dbReference>
<feature type="domain" description="CP-type G" evidence="9">
    <location>
        <begin position="136"/>
        <end position="320"/>
    </location>
</feature>
<evidence type="ECO:0000256" key="8">
    <source>
        <dbReference type="SAM" id="MobiDB-lite"/>
    </source>
</evidence>
<feature type="region of interest" description="Disordered" evidence="8">
    <location>
        <begin position="21"/>
        <end position="53"/>
    </location>
</feature>
<dbReference type="Pfam" id="PF01926">
    <property type="entry name" value="MMR_HSR1"/>
    <property type="match status" value="1"/>
</dbReference>
<keyword evidence="11" id="KW-1185">Reference proteome</keyword>
<evidence type="ECO:0000256" key="3">
    <source>
        <dbReference type="ARBA" id="ARBA00023054"/>
    </source>
</evidence>
<organism evidence="10 11">
    <name type="scientific">Homarus americanus</name>
    <name type="common">American lobster</name>
    <dbReference type="NCBI Taxonomy" id="6706"/>
    <lineage>
        <taxon>Eukaryota</taxon>
        <taxon>Metazoa</taxon>
        <taxon>Ecdysozoa</taxon>
        <taxon>Arthropoda</taxon>
        <taxon>Crustacea</taxon>
        <taxon>Multicrustacea</taxon>
        <taxon>Malacostraca</taxon>
        <taxon>Eumalacostraca</taxon>
        <taxon>Eucarida</taxon>
        <taxon>Decapoda</taxon>
        <taxon>Pleocyemata</taxon>
        <taxon>Astacidea</taxon>
        <taxon>Nephropoidea</taxon>
        <taxon>Nephropidae</taxon>
        <taxon>Homarus</taxon>
    </lineage>
</organism>
<dbReference type="OrthoDB" id="444945at2759"/>
<feature type="region of interest" description="Disordered" evidence="8">
    <location>
        <begin position="473"/>
        <end position="495"/>
    </location>
</feature>
<protein>
    <recommendedName>
        <fullName evidence="6">Guanine nucleotide-binding protein-like 3 homolog</fullName>
    </recommendedName>
</protein>
<dbReference type="FunFam" id="1.10.1580.10:FF:000002">
    <property type="entry name" value="Guanine nucleotide-binding protein-like 3 (nucleolar)-like"/>
    <property type="match status" value="1"/>
</dbReference>
<dbReference type="PANTHER" id="PTHR11089:SF30">
    <property type="entry name" value="GUANINE NUCLEOTIDE-BINDING PROTEIN-LIKE 3 HOMOLOG"/>
    <property type="match status" value="1"/>
</dbReference>
<proteinExistence type="predicted"/>
<evidence type="ECO:0000256" key="6">
    <source>
        <dbReference type="ARBA" id="ARBA00069022"/>
    </source>
</evidence>
<evidence type="ECO:0000256" key="1">
    <source>
        <dbReference type="ARBA" id="ARBA00004123"/>
    </source>
</evidence>
<dbReference type="InterPro" id="IPR030378">
    <property type="entry name" value="G_CP_dom"/>
</dbReference>
<keyword evidence="4" id="KW-0342">GTP-binding</keyword>
<reference evidence="10" key="1">
    <citation type="journal article" date="2021" name="Sci. Adv.">
        <title>The American lobster genome reveals insights on longevity, neural, and immune adaptations.</title>
        <authorList>
            <person name="Polinski J.M."/>
            <person name="Zimin A.V."/>
            <person name="Clark K.F."/>
            <person name="Kohn A.B."/>
            <person name="Sadowski N."/>
            <person name="Timp W."/>
            <person name="Ptitsyn A."/>
            <person name="Khanna P."/>
            <person name="Romanova D.Y."/>
            <person name="Williams P."/>
            <person name="Greenwood S.J."/>
            <person name="Moroz L.L."/>
            <person name="Walt D.R."/>
            <person name="Bodnar A.G."/>
        </authorList>
    </citation>
    <scope>NUCLEOTIDE SEQUENCE</scope>
    <source>
        <strain evidence="10">GMGI-L3</strain>
    </source>
</reference>
<dbReference type="CDD" id="cd04178">
    <property type="entry name" value="Nucleostemin_like"/>
    <property type="match status" value="1"/>
</dbReference>
<feature type="compositionally biased region" description="Basic and acidic residues" evidence="8">
    <location>
        <begin position="556"/>
        <end position="567"/>
    </location>
</feature>
<evidence type="ECO:0000313" key="11">
    <source>
        <dbReference type="Proteomes" id="UP000747542"/>
    </source>
</evidence>
<keyword evidence="2" id="KW-0547">Nucleotide-binding</keyword>
<evidence type="ECO:0000259" key="9">
    <source>
        <dbReference type="PROSITE" id="PS51721"/>
    </source>
</evidence>